<dbReference type="SMART" id="SM00671">
    <property type="entry name" value="SEL1"/>
    <property type="match status" value="18"/>
</dbReference>
<sequence>MFVISNYVIDTSKLVKIRELSKGGYGTIFLVKNKENQELYAAKILGEVSKPGQETKFFREIEILLTANHPSIVKCYGFSLTGFSDHPSPTIFTEYMENNSLFDRFLDSQEDPNLILSNTQKQIILLGIAKGMEYLHQKNIFHRDLKPGNVLLDENLYPKICDFGLSKHTKNLRDRHQSIVCGTPFYMAPEVHLGKYDCSADVYSYGVLVSELLANTLPNDDSDYSIIEMIPPDTPPAIHELIESCMSNEPQKRPTFTDIIVIILNNFLSNIDMDEFFKYANYLNSFNIPQMTSSQSLSLPTSSQSNCQSSSYQSSAVTSQSNYEIALKYEEEKNYIKAARYMQKAADTRNTDAMYRFALMLKEGNGVVQDIEKAKELLLYAADDNHKDAQFELAKLLGGDDLPQSAKYMKLAADNGHARAQYLFSEMLREGFGIIKDEDKSLLYLKKAADNNEPDAEYEYAKKIQENDPEDAERYLQLSADNGNSNAQFEYGTLLFDKKDKKLNTKAAEYIKMSADQENPEGQNAYGICLRDGKGVKKCIKDAINYFQLASKKLPAAMYNYGLEFERKKQTAQANKMIKQAADNKYAPAAEHYAQMMYANDEISEAAKYYQIAADAGIANAQFEIANMLIDGNGITQDVSKAKKYLKKAAEQNHHNAAYLYAKYLEESHKWKESAKYYKLAADNGNVNAIEFYAKMQLSGKCGKKNIEEALKYYKLGSEKNSENCKVQYAVLTHDKEFLKKIAEKNSDAMYEYALMIDNNEESLKYLKEAARNSNVDANYELGRIYKFAEKGVKRNIAESNHYFKTAADLGSPKAQAEMGFIFYNGSVFCNKDPQTAAKYFKLAADNGNDIGQLNYALMLLNREYTFFDELEETSPSYSSQNSQNSQANNEIDSSQYDLNASRAVKYLQMAADQHMPQAQYHLAKQLMCGEGISVDMNKAEHYLKLSADKNYIPSVYQYALLQKNTHHNYKAAAKYMKKAANSNDVYAQVQYAKMLLNGEGVEKNEKLANEFLTKAAKMNCEEAISLLKKNPNNDIDFDLPSMKRPPT</sequence>
<evidence type="ECO:0000259" key="2">
    <source>
        <dbReference type="PROSITE" id="PS50011"/>
    </source>
</evidence>
<keyword evidence="4" id="KW-1185">Reference proteome</keyword>
<organism evidence="3 4">
    <name type="scientific">Tritrichomonas foetus</name>
    <dbReference type="NCBI Taxonomy" id="1144522"/>
    <lineage>
        <taxon>Eukaryota</taxon>
        <taxon>Metamonada</taxon>
        <taxon>Parabasalia</taxon>
        <taxon>Tritrichomonadida</taxon>
        <taxon>Tritrichomonadidae</taxon>
        <taxon>Tritrichomonas</taxon>
    </lineage>
</organism>
<comment type="caution">
    <text evidence="3">The sequence shown here is derived from an EMBL/GenBank/DDBJ whole genome shotgun (WGS) entry which is preliminary data.</text>
</comment>
<dbReference type="Gene3D" id="1.25.40.10">
    <property type="entry name" value="Tetratricopeptide repeat domain"/>
    <property type="match status" value="4"/>
</dbReference>
<dbReference type="AlphaFoldDB" id="A0A1J4KRG1"/>
<dbReference type="Proteomes" id="UP000179807">
    <property type="component" value="Unassembled WGS sequence"/>
</dbReference>
<feature type="domain" description="Protein kinase" evidence="2">
    <location>
        <begin position="14"/>
        <end position="268"/>
    </location>
</feature>
<name>A0A1J4KRG1_9EUKA</name>
<dbReference type="SUPFAM" id="SSF56112">
    <property type="entry name" value="Protein kinase-like (PK-like)"/>
    <property type="match status" value="1"/>
</dbReference>
<accession>A0A1J4KRG1</accession>
<reference evidence="3" key="1">
    <citation type="submission" date="2016-10" db="EMBL/GenBank/DDBJ databases">
        <authorList>
            <person name="Benchimol M."/>
            <person name="Almeida L.G."/>
            <person name="Vasconcelos A.T."/>
            <person name="Perreira-Neves A."/>
            <person name="Rosa I.A."/>
            <person name="Tasca T."/>
            <person name="Bogo M.R."/>
            <person name="de Souza W."/>
        </authorList>
    </citation>
    <scope>NUCLEOTIDE SEQUENCE [LARGE SCALE GENOMIC DNA]</scope>
    <source>
        <strain evidence="3">K</strain>
    </source>
</reference>
<dbReference type="Pfam" id="PF08238">
    <property type="entry name" value="Sel1"/>
    <property type="match status" value="18"/>
</dbReference>
<dbReference type="SMART" id="SM00220">
    <property type="entry name" value="S_TKc"/>
    <property type="match status" value="1"/>
</dbReference>
<dbReference type="InterPro" id="IPR011990">
    <property type="entry name" value="TPR-like_helical_dom_sf"/>
</dbReference>
<dbReference type="SUPFAM" id="SSF81901">
    <property type="entry name" value="HCP-like"/>
    <property type="match status" value="4"/>
</dbReference>
<dbReference type="OrthoDB" id="2148946at2759"/>
<dbReference type="VEuPathDB" id="TrichDB:TRFO_18063"/>
<dbReference type="GeneID" id="94834656"/>
<dbReference type="GO" id="GO:0005524">
    <property type="term" value="F:ATP binding"/>
    <property type="evidence" value="ECO:0007669"/>
    <property type="project" value="InterPro"/>
</dbReference>
<evidence type="ECO:0000256" key="1">
    <source>
        <dbReference type="ARBA" id="ARBA00038101"/>
    </source>
</evidence>
<comment type="similarity">
    <text evidence="1">Belongs to the sel-1 family.</text>
</comment>
<proteinExistence type="inferred from homology"/>
<dbReference type="Pfam" id="PF00069">
    <property type="entry name" value="Pkinase"/>
    <property type="match status" value="1"/>
</dbReference>
<dbReference type="InterPro" id="IPR006597">
    <property type="entry name" value="Sel1-like"/>
</dbReference>
<dbReference type="InterPro" id="IPR011009">
    <property type="entry name" value="Kinase-like_dom_sf"/>
</dbReference>
<dbReference type="RefSeq" id="XP_068365390.1">
    <property type="nucleotide sequence ID" value="XM_068499952.1"/>
</dbReference>
<dbReference type="PANTHER" id="PTHR11102">
    <property type="entry name" value="SEL-1-LIKE PROTEIN"/>
    <property type="match status" value="1"/>
</dbReference>
<dbReference type="PROSITE" id="PS00108">
    <property type="entry name" value="PROTEIN_KINASE_ST"/>
    <property type="match status" value="1"/>
</dbReference>
<dbReference type="PANTHER" id="PTHR11102:SF160">
    <property type="entry name" value="ERAD-ASSOCIATED E3 UBIQUITIN-PROTEIN LIGASE COMPONENT HRD3"/>
    <property type="match status" value="1"/>
</dbReference>
<dbReference type="Gene3D" id="1.10.510.10">
    <property type="entry name" value="Transferase(Phosphotransferase) domain 1"/>
    <property type="match status" value="1"/>
</dbReference>
<dbReference type="EMBL" id="MLAK01000568">
    <property type="protein sequence ID" value="OHT12254.1"/>
    <property type="molecule type" value="Genomic_DNA"/>
</dbReference>
<protein>
    <recommendedName>
        <fullName evidence="2">Protein kinase domain-containing protein</fullName>
    </recommendedName>
</protein>
<evidence type="ECO:0000313" key="4">
    <source>
        <dbReference type="Proteomes" id="UP000179807"/>
    </source>
</evidence>
<evidence type="ECO:0000313" key="3">
    <source>
        <dbReference type="EMBL" id="OHT12254.1"/>
    </source>
</evidence>
<dbReference type="GO" id="GO:0004672">
    <property type="term" value="F:protein kinase activity"/>
    <property type="evidence" value="ECO:0007669"/>
    <property type="project" value="InterPro"/>
</dbReference>
<dbReference type="InterPro" id="IPR008271">
    <property type="entry name" value="Ser/Thr_kinase_AS"/>
</dbReference>
<gene>
    <name evidence="3" type="ORF">TRFO_18063</name>
</gene>
<dbReference type="InterPro" id="IPR050767">
    <property type="entry name" value="Sel1_AlgK"/>
</dbReference>
<dbReference type="InterPro" id="IPR000719">
    <property type="entry name" value="Prot_kinase_dom"/>
</dbReference>
<dbReference type="PROSITE" id="PS50011">
    <property type="entry name" value="PROTEIN_KINASE_DOM"/>
    <property type="match status" value="1"/>
</dbReference>